<evidence type="ECO:0000313" key="3">
    <source>
        <dbReference type="Proteomes" id="UP000243661"/>
    </source>
</evidence>
<dbReference type="InterPro" id="IPR036397">
    <property type="entry name" value="RNaseH_sf"/>
</dbReference>
<accession>A0A1C4GZ13</accession>
<dbReference type="Gene3D" id="3.30.420.10">
    <property type="entry name" value="Ribonuclease H-like superfamily/Ribonuclease H"/>
    <property type="match status" value="1"/>
</dbReference>
<dbReference type="InterPro" id="IPR001584">
    <property type="entry name" value="Integrase_cat-core"/>
</dbReference>
<feature type="domain" description="Integrase catalytic" evidence="1">
    <location>
        <begin position="244"/>
        <end position="426"/>
    </location>
</feature>
<organism evidence="2 3">
    <name type="scientific">Acinetobacter albensis</name>
    <dbReference type="NCBI Taxonomy" id="1673609"/>
    <lineage>
        <taxon>Bacteria</taxon>
        <taxon>Pseudomonadati</taxon>
        <taxon>Pseudomonadota</taxon>
        <taxon>Gammaproteobacteria</taxon>
        <taxon>Moraxellales</taxon>
        <taxon>Moraxellaceae</taxon>
        <taxon>Acinetobacter</taxon>
    </lineage>
</organism>
<dbReference type="PROSITE" id="PS50994">
    <property type="entry name" value="INTEGRASE"/>
    <property type="match status" value="1"/>
</dbReference>
<dbReference type="SUPFAM" id="SSF53098">
    <property type="entry name" value="Ribonuclease H-like"/>
    <property type="match status" value="1"/>
</dbReference>
<gene>
    <name evidence="2" type="ORF">GA0116959_11587</name>
</gene>
<dbReference type="GO" id="GO:0015074">
    <property type="term" value="P:DNA integration"/>
    <property type="evidence" value="ECO:0007669"/>
    <property type="project" value="InterPro"/>
</dbReference>
<name>A0A1C4GZ13_9GAMM</name>
<protein>
    <submittedName>
        <fullName evidence="2">Integrase core domain-containing protein</fullName>
    </submittedName>
</protein>
<proteinExistence type="predicted"/>
<dbReference type="GO" id="GO:0003676">
    <property type="term" value="F:nucleic acid binding"/>
    <property type="evidence" value="ECO:0007669"/>
    <property type="project" value="InterPro"/>
</dbReference>
<dbReference type="EMBL" id="FMBK01000015">
    <property type="protein sequence ID" value="SCC73143.1"/>
    <property type="molecule type" value="Genomic_DNA"/>
</dbReference>
<evidence type="ECO:0000259" key="1">
    <source>
        <dbReference type="PROSITE" id="PS50994"/>
    </source>
</evidence>
<reference evidence="2 3" key="1">
    <citation type="submission" date="2016-08" db="EMBL/GenBank/DDBJ databases">
        <authorList>
            <person name="Seilhamer J.J."/>
        </authorList>
    </citation>
    <scope>NUCLEOTIDE SEQUENCE [LARGE SCALE GENOMIC DNA]</scope>
    <source>
        <strain evidence="2 3">ANC 4874</strain>
    </source>
</reference>
<dbReference type="InterPro" id="IPR012337">
    <property type="entry name" value="RNaseH-like_sf"/>
</dbReference>
<dbReference type="AlphaFoldDB" id="A0A1C4GZ13"/>
<evidence type="ECO:0000313" key="2">
    <source>
        <dbReference type="EMBL" id="SCC73143.1"/>
    </source>
</evidence>
<dbReference type="Proteomes" id="UP000243661">
    <property type="component" value="Unassembled WGS sequence"/>
</dbReference>
<sequence>MTDLLITPHFGMKFIYKNSEYEIVSIYLDRVGISSVIGGKRKDWSRDFFDEIIKKNLITVTFSRSKTLKSSKEYEVLNRKYRYVKQALENTHSPHSQANLNNTIAIISQNINDLFPPTTRTLSNWIHAYISSNFDIRSLTDQRKGNLSSRKPLIINQALSIALEQSLERSFMDSADDINREMVQYLNDNQLPYAKEELYSLRQIQRLKKLHFDQYSKDKAKNSTRFAQNNSKATGQKITSEGFLNLVEIDSHQLDLIILDDETLKIKCRPWITVAIDIFTRIILGFYISESPPNSFTTLQAMKNMVTTFGVPDIVIPDNGSEFINNSVFALARELQITLEPSQVKTPDNKPYVERFFRTLAHNFIQKIDGTTFSNRFRVEEYESKKFASLTLSQIKECILNWIDIYHKSLHSGISRVPIAKYHEAIKSYRPIVIDEEYADFICRIPYFRMISNGQVQYEKLFYYSHALRTLENKNSRNSTIYVNESDLSKVYVRTDESNEIIEAISTDPQYTYNLTLDDHIEAQNIKKRIKEQDLKNYPFSENVLARITLNKLIISYKKQNKLNRKKFMDSHDPLEFLTPLEASPSKKIINHQLITEKIEFGNFDEFSYESLNGDSYEY</sequence>
<dbReference type="OrthoDB" id="501284at2"/>
<dbReference type="RefSeq" id="WP_092720983.1">
    <property type="nucleotide sequence ID" value="NZ_FMBK01000015.1"/>
</dbReference>
<dbReference type="Pfam" id="PF00665">
    <property type="entry name" value="rve"/>
    <property type="match status" value="1"/>
</dbReference>